<evidence type="ECO:0000313" key="3">
    <source>
        <dbReference type="Proteomes" id="UP001059912"/>
    </source>
</evidence>
<protein>
    <submittedName>
        <fullName evidence="2">Uncharacterized protein</fullName>
    </submittedName>
</protein>
<proteinExistence type="predicted"/>
<dbReference type="RefSeq" id="WP_255900736.1">
    <property type="nucleotide sequence ID" value="NZ_CP050470.1"/>
</dbReference>
<organism evidence="2 3">
    <name type="scientific">Vibrio campbellii</name>
    <dbReference type="NCBI Taxonomy" id="680"/>
    <lineage>
        <taxon>Bacteria</taxon>
        <taxon>Pseudomonadati</taxon>
        <taxon>Pseudomonadota</taxon>
        <taxon>Gammaproteobacteria</taxon>
        <taxon>Vibrionales</taxon>
        <taxon>Vibrionaceae</taxon>
        <taxon>Vibrio</taxon>
    </lineage>
</organism>
<dbReference type="Proteomes" id="UP001059912">
    <property type="component" value="Chromosome 1"/>
</dbReference>
<feature type="compositionally biased region" description="Acidic residues" evidence="1">
    <location>
        <begin position="226"/>
        <end position="259"/>
    </location>
</feature>
<sequence>MNISLTFRYLIFSVLFFVSNANALEMYAWTGQLGCFEERAWNNPDTVHACLYETYGENLYGGVHDCSLVLYDSSGGYNRYASECWNNKGLNEIYVIYDKARCPSGERFNSSTISCEPKCDYGSNEDGTCRNKCEFSQAVDYTVDLSWFPMATGNDVQFGCYYTGGINAEYCTMQQTGENEVRCTGVVDGHVTAETRCTTQFSYTGRTCTEGDEPFWGDGKGSGNPDDPDNPDEPEEPDTPDEPDNPDEPEEPDNDDPDLDIPPFDPPVSDSDFPPIITPDEPDVEEPDTDDNSGVITAIIGQNKDINKNFSNLITSNNANLTMLNVKLQTLNANTVALNNNVGTQLRQDYDIYKLEKQNREKQTDALKRRFRKRTSALLNLSALITKSYKRNLSCLLRRFNLA</sequence>
<dbReference type="EMBL" id="CP050470">
    <property type="protein sequence ID" value="UTZ30854.1"/>
    <property type="molecule type" value="Genomic_DNA"/>
</dbReference>
<feature type="compositionally biased region" description="Low complexity" evidence="1">
    <location>
        <begin position="267"/>
        <end position="279"/>
    </location>
</feature>
<accession>A0ABY5IDA4</accession>
<gene>
    <name evidence="2" type="ORF">HB762_05310</name>
</gene>
<evidence type="ECO:0000313" key="2">
    <source>
        <dbReference type="EMBL" id="UTZ30854.1"/>
    </source>
</evidence>
<feature type="compositionally biased region" description="Acidic residues" evidence="1">
    <location>
        <begin position="280"/>
        <end position="291"/>
    </location>
</feature>
<reference evidence="2" key="1">
    <citation type="submission" date="2020-03" db="EMBL/GenBank/DDBJ databases">
        <title>Five strains of Vibrio campbellii isolated from Mariana Trench.</title>
        <authorList>
            <person name="Liang J."/>
            <person name="Zhang X.-H."/>
        </authorList>
    </citation>
    <scope>NUCLEOTIDE SEQUENCE</scope>
    <source>
        <strain evidence="2">LJC013</strain>
    </source>
</reference>
<name>A0ABY5IDA4_9VIBR</name>
<feature type="region of interest" description="Disordered" evidence="1">
    <location>
        <begin position="208"/>
        <end position="294"/>
    </location>
</feature>
<evidence type="ECO:0000256" key="1">
    <source>
        <dbReference type="SAM" id="MobiDB-lite"/>
    </source>
</evidence>
<keyword evidence="3" id="KW-1185">Reference proteome</keyword>